<sequence>MRVRTESCKTDEENKAPTMKIILLECGKSRRDVCEECLHESENGISICTQPLALFNHLSGQKNAATSWTYCPNLHTWVTYNHLNNIFWKCAALSIFLII</sequence>
<proteinExistence type="predicted"/>
<keyword evidence="2" id="KW-1185">Reference proteome</keyword>
<evidence type="ECO:0000313" key="1">
    <source>
        <dbReference type="EMBL" id="KAK9277923.1"/>
    </source>
</evidence>
<accession>A0AAP0RIU2</accession>
<dbReference type="EMBL" id="JBBPBK010000009">
    <property type="protein sequence ID" value="KAK9277923.1"/>
    <property type="molecule type" value="Genomic_DNA"/>
</dbReference>
<gene>
    <name evidence="1" type="ORF">L1049_027480</name>
</gene>
<dbReference type="Proteomes" id="UP001415857">
    <property type="component" value="Unassembled WGS sequence"/>
</dbReference>
<evidence type="ECO:0000313" key="2">
    <source>
        <dbReference type="Proteomes" id="UP001415857"/>
    </source>
</evidence>
<organism evidence="1 2">
    <name type="scientific">Liquidambar formosana</name>
    <name type="common">Formosan gum</name>
    <dbReference type="NCBI Taxonomy" id="63359"/>
    <lineage>
        <taxon>Eukaryota</taxon>
        <taxon>Viridiplantae</taxon>
        <taxon>Streptophyta</taxon>
        <taxon>Embryophyta</taxon>
        <taxon>Tracheophyta</taxon>
        <taxon>Spermatophyta</taxon>
        <taxon>Magnoliopsida</taxon>
        <taxon>eudicotyledons</taxon>
        <taxon>Gunneridae</taxon>
        <taxon>Pentapetalae</taxon>
        <taxon>Saxifragales</taxon>
        <taxon>Altingiaceae</taxon>
        <taxon>Liquidambar</taxon>
    </lineage>
</organism>
<dbReference type="AlphaFoldDB" id="A0AAP0RIU2"/>
<protein>
    <submittedName>
        <fullName evidence="1">Uncharacterized protein</fullName>
    </submittedName>
</protein>
<name>A0AAP0RIU2_LIQFO</name>
<reference evidence="1 2" key="1">
    <citation type="journal article" date="2024" name="Plant J.">
        <title>Genome sequences and population genomics reveal climatic adaptation and genomic divergence between two closely related sweetgum species.</title>
        <authorList>
            <person name="Xu W.Q."/>
            <person name="Ren C.Q."/>
            <person name="Zhang X.Y."/>
            <person name="Comes H.P."/>
            <person name="Liu X.H."/>
            <person name="Li Y.G."/>
            <person name="Kettle C.J."/>
            <person name="Jalonen R."/>
            <person name="Gaisberger H."/>
            <person name="Ma Y.Z."/>
            <person name="Qiu Y.X."/>
        </authorList>
    </citation>
    <scope>NUCLEOTIDE SEQUENCE [LARGE SCALE GENOMIC DNA]</scope>
    <source>
        <strain evidence="1">Hangzhou</strain>
    </source>
</reference>
<comment type="caution">
    <text evidence="1">The sequence shown here is derived from an EMBL/GenBank/DDBJ whole genome shotgun (WGS) entry which is preliminary data.</text>
</comment>